<reference evidence="2 3" key="1">
    <citation type="submission" date="2020-08" db="EMBL/GenBank/DDBJ databases">
        <title>Acidobacteriota in marine sediments use diverse sulfur dissimilation pathways.</title>
        <authorList>
            <person name="Wasmund K."/>
        </authorList>
    </citation>
    <scope>NUCLEOTIDE SEQUENCE [LARGE SCALE GENOMIC DNA]</scope>
    <source>
        <strain evidence="2">MAG AM3-A</strain>
    </source>
</reference>
<protein>
    <recommendedName>
        <fullName evidence="4">DUF1573 domain-containing protein</fullName>
    </recommendedName>
</protein>
<evidence type="ECO:0000256" key="1">
    <source>
        <dbReference type="SAM" id="SignalP"/>
    </source>
</evidence>
<gene>
    <name evidence="2" type="ORF">IFJ97_07585</name>
</gene>
<comment type="caution">
    <text evidence="2">The sequence shown here is derived from an EMBL/GenBank/DDBJ whole genome shotgun (WGS) entry which is preliminary data.</text>
</comment>
<sequence length="74" mass="7866">MTRHSRAVALAAALLYAGFVVTQVAAVEDTEPSFRIEEAELDLGTIVAGTIATATFVFHNDGPDDVHIIRAKPS</sequence>
<dbReference type="AlphaFoldDB" id="A0A8J7CF37"/>
<accession>A0A8J7CF37</accession>
<proteinExistence type="predicted"/>
<dbReference type="Proteomes" id="UP000598633">
    <property type="component" value="Unassembled WGS sequence"/>
</dbReference>
<name>A0A8J7CF37_9BACT</name>
<feature type="chain" id="PRO_5035233756" description="DUF1573 domain-containing protein" evidence="1">
    <location>
        <begin position="26"/>
        <end position="74"/>
    </location>
</feature>
<feature type="signal peptide" evidence="1">
    <location>
        <begin position="1"/>
        <end position="25"/>
    </location>
</feature>
<evidence type="ECO:0000313" key="3">
    <source>
        <dbReference type="Proteomes" id="UP000598633"/>
    </source>
</evidence>
<evidence type="ECO:0000313" key="2">
    <source>
        <dbReference type="EMBL" id="MBD3871202.1"/>
    </source>
</evidence>
<evidence type="ECO:0008006" key="4">
    <source>
        <dbReference type="Google" id="ProtNLM"/>
    </source>
</evidence>
<organism evidence="2 3">
    <name type="scientific">Candidatus Sulfomarinibacter kjeldsenii</name>
    <dbReference type="NCBI Taxonomy" id="2885994"/>
    <lineage>
        <taxon>Bacteria</taxon>
        <taxon>Pseudomonadati</taxon>
        <taxon>Acidobacteriota</taxon>
        <taxon>Thermoanaerobaculia</taxon>
        <taxon>Thermoanaerobaculales</taxon>
        <taxon>Candidatus Sulfomarinibacteraceae</taxon>
        <taxon>Candidatus Sulfomarinibacter</taxon>
    </lineage>
</organism>
<keyword evidence="1" id="KW-0732">Signal</keyword>
<dbReference type="EMBL" id="JACXWA010000121">
    <property type="protein sequence ID" value="MBD3871202.1"/>
    <property type="molecule type" value="Genomic_DNA"/>
</dbReference>